<feature type="transmembrane region" description="Helical" evidence="5">
    <location>
        <begin position="21"/>
        <end position="42"/>
    </location>
</feature>
<dbReference type="Gene3D" id="1.20.1540.10">
    <property type="entry name" value="Rhomboid-like"/>
    <property type="match status" value="1"/>
</dbReference>
<evidence type="ECO:0000256" key="4">
    <source>
        <dbReference type="ARBA" id="ARBA00023136"/>
    </source>
</evidence>
<dbReference type="Pfam" id="PF01694">
    <property type="entry name" value="Rhomboid"/>
    <property type="match status" value="1"/>
</dbReference>
<dbReference type="GO" id="GO:0016020">
    <property type="term" value="C:membrane"/>
    <property type="evidence" value="ECO:0007669"/>
    <property type="project" value="UniProtKB-SubCell"/>
</dbReference>
<keyword evidence="4 5" id="KW-0472">Membrane</keyword>
<keyword evidence="7" id="KW-0378">Hydrolase</keyword>
<feature type="transmembrane region" description="Helical" evidence="5">
    <location>
        <begin position="101"/>
        <end position="118"/>
    </location>
</feature>
<keyword evidence="8" id="KW-1185">Reference proteome</keyword>
<protein>
    <submittedName>
        <fullName evidence="7">Rhombosortase</fullName>
        <ecNumber evidence="7">3.4.21.-</ecNumber>
    </submittedName>
</protein>
<dbReference type="EMBL" id="CP043869">
    <property type="protein sequence ID" value="QEQ95352.1"/>
    <property type="molecule type" value="Genomic_DNA"/>
</dbReference>
<dbReference type="OrthoDB" id="196054at2"/>
<dbReference type="InterPro" id="IPR022764">
    <property type="entry name" value="Peptidase_S54_rhomboid_dom"/>
</dbReference>
<gene>
    <name evidence="7" type="primary">rrtA</name>
    <name evidence="7" type="ORF">F0U83_00780</name>
</gene>
<dbReference type="AlphaFoldDB" id="A0A5P1R7T9"/>
<dbReference type="Proteomes" id="UP000324760">
    <property type="component" value="Chromosome"/>
</dbReference>
<dbReference type="GO" id="GO:0004252">
    <property type="term" value="F:serine-type endopeptidase activity"/>
    <property type="evidence" value="ECO:0007669"/>
    <property type="project" value="InterPro"/>
</dbReference>
<evidence type="ECO:0000256" key="3">
    <source>
        <dbReference type="ARBA" id="ARBA00022989"/>
    </source>
</evidence>
<proteinExistence type="predicted"/>
<comment type="subcellular location">
    <subcellularLocation>
        <location evidence="1">Membrane</location>
        <topology evidence="1">Multi-pass membrane protein</topology>
    </subcellularLocation>
</comment>
<keyword evidence="3 5" id="KW-1133">Transmembrane helix</keyword>
<evidence type="ECO:0000313" key="7">
    <source>
        <dbReference type="EMBL" id="QEQ95352.1"/>
    </source>
</evidence>
<feature type="transmembrane region" description="Helical" evidence="5">
    <location>
        <begin position="181"/>
        <end position="202"/>
    </location>
</feature>
<accession>A0A5P1R7T9</accession>
<evidence type="ECO:0000256" key="1">
    <source>
        <dbReference type="ARBA" id="ARBA00004141"/>
    </source>
</evidence>
<evidence type="ECO:0000313" key="8">
    <source>
        <dbReference type="Proteomes" id="UP000324760"/>
    </source>
</evidence>
<dbReference type="NCBIfam" id="TIGR03902">
    <property type="entry name" value="rhom_GG_sort"/>
    <property type="match status" value="1"/>
</dbReference>
<evidence type="ECO:0000256" key="2">
    <source>
        <dbReference type="ARBA" id="ARBA00022692"/>
    </source>
</evidence>
<feature type="transmembrane region" description="Helical" evidence="5">
    <location>
        <begin position="72"/>
        <end position="94"/>
    </location>
</feature>
<evidence type="ECO:0000259" key="6">
    <source>
        <dbReference type="Pfam" id="PF01694"/>
    </source>
</evidence>
<name>A0A5P1R7T9_9GAMM</name>
<dbReference type="SUPFAM" id="SSF144091">
    <property type="entry name" value="Rhomboid-like"/>
    <property type="match status" value="1"/>
</dbReference>
<feature type="transmembrane region" description="Helical" evidence="5">
    <location>
        <begin position="152"/>
        <end position="169"/>
    </location>
</feature>
<sequence length="213" mass="23850">MRYKVMKGMIIQKSSPLTMTISRPQAGGVWLSGLIGALVLLLEWLPNSLENLCFDYEAILAGEYWRLLTGHFVHSSFSHLFWDLLIFMPVSVFLERVSRPLFVVTLLASMTLISLFLLSSYSQLAAYSGLSGVLYAVMLVAALYWRTKEAGLWGWVPLILLSGKTLLELGQHDPLIVSTEWALYSPAHLLGGLSGMAVWVCWKWVQGTRNKAL</sequence>
<evidence type="ECO:0000256" key="5">
    <source>
        <dbReference type="SAM" id="Phobius"/>
    </source>
</evidence>
<feature type="domain" description="Peptidase S54 rhomboid" evidence="6">
    <location>
        <begin position="62"/>
        <end position="198"/>
    </location>
</feature>
<reference evidence="7 8" key="1">
    <citation type="journal article" date="2019" name="Biochem. Eng. J.">
        <title>Metabolic engineering of the marine bacteria Neptunomonas concharum for the production of acetoin and meso-2,3-butanediol from acetate.</title>
        <authorList>
            <person name="Li W."/>
            <person name="Pu N."/>
            <person name="Liu C.-X."/>
            <person name="Yuan Q.-P."/>
            <person name="Li Z.-J."/>
        </authorList>
    </citation>
    <scope>NUCLEOTIDE SEQUENCE [LARGE SCALE GENOMIC DNA]</scope>
    <source>
        <strain evidence="7 8">JCM17730</strain>
    </source>
</reference>
<dbReference type="EC" id="3.4.21.-" evidence="7"/>
<keyword evidence="2 5" id="KW-0812">Transmembrane</keyword>
<organism evidence="7 8">
    <name type="scientific">Neptunomonas concharum</name>
    <dbReference type="NCBI Taxonomy" id="1031538"/>
    <lineage>
        <taxon>Bacteria</taxon>
        <taxon>Pseudomonadati</taxon>
        <taxon>Pseudomonadota</taxon>
        <taxon>Gammaproteobacteria</taxon>
        <taxon>Oceanospirillales</taxon>
        <taxon>Oceanospirillaceae</taxon>
        <taxon>Neptunomonas</taxon>
    </lineage>
</organism>
<dbReference type="InterPro" id="IPR035952">
    <property type="entry name" value="Rhomboid-like_sf"/>
</dbReference>
<dbReference type="KEGG" id="ncu:F0U83_00780"/>
<feature type="transmembrane region" description="Helical" evidence="5">
    <location>
        <begin position="124"/>
        <end position="145"/>
    </location>
</feature>
<dbReference type="InterPro" id="IPR023826">
    <property type="entry name" value="Rhom-like_SP_proteobac"/>
</dbReference>